<dbReference type="Proteomes" id="UP000006622">
    <property type="component" value="Chromosome"/>
</dbReference>
<dbReference type="GO" id="GO:0003677">
    <property type="term" value="F:DNA binding"/>
    <property type="evidence" value="ECO:0007669"/>
    <property type="project" value="UniProtKB-KW"/>
</dbReference>
<dbReference type="CDD" id="cd00093">
    <property type="entry name" value="HTH_XRE"/>
    <property type="match status" value="1"/>
</dbReference>
<feature type="domain" description="HTH cro/C1-type" evidence="5">
    <location>
        <begin position="138"/>
        <end position="196"/>
    </location>
</feature>
<organism evidence="6 7">
    <name type="scientific">Methanosalsum zhilinae (strain DSM 4017 / NBRC 107636 / OCM 62 / WeN5)</name>
    <name type="common">Methanohalophilus zhilinae</name>
    <dbReference type="NCBI Taxonomy" id="679901"/>
    <lineage>
        <taxon>Archaea</taxon>
        <taxon>Methanobacteriati</taxon>
        <taxon>Methanobacteriota</taxon>
        <taxon>Stenosarchaea group</taxon>
        <taxon>Methanomicrobia</taxon>
        <taxon>Methanosarcinales</taxon>
        <taxon>Methanosarcinaceae</taxon>
        <taxon>Methanosalsum</taxon>
    </lineage>
</organism>
<evidence type="ECO:0000256" key="4">
    <source>
        <dbReference type="HAMAP-Rule" id="MF_00584"/>
    </source>
</evidence>
<reference evidence="6 7" key="1">
    <citation type="submission" date="2010-07" db="EMBL/GenBank/DDBJ databases">
        <title>The complete genome of Methanosalsum zhilinae DSM 4017.</title>
        <authorList>
            <consortium name="US DOE Joint Genome Institute (JGI-PGF)"/>
            <person name="Lucas S."/>
            <person name="Copeland A."/>
            <person name="Lapidus A."/>
            <person name="Glavina del Rio T."/>
            <person name="Dalin E."/>
            <person name="Tice H."/>
            <person name="Bruce D."/>
            <person name="Goodwin L."/>
            <person name="Pitluck S."/>
            <person name="Kyrpides N."/>
            <person name="Mavromatis K."/>
            <person name="Ovchinnikova G."/>
            <person name="Daligault H."/>
            <person name="Detter J.C."/>
            <person name="Han C."/>
            <person name="Tapia R."/>
            <person name="Larimer F."/>
            <person name="Land M."/>
            <person name="Hauser L."/>
            <person name="Markowitz V."/>
            <person name="Cheng J.-F."/>
            <person name="Hugenholtz P."/>
            <person name="Woyke T."/>
            <person name="Wu D."/>
            <person name="Spring S."/>
            <person name="Schueler E."/>
            <person name="Brambilla E."/>
            <person name="Klenk H.-P."/>
            <person name="Eisen J.A."/>
        </authorList>
    </citation>
    <scope>NUCLEOTIDE SEQUENCE [LARGE SCALE GENOMIC DNA]</scope>
    <source>
        <strain evidence="7">DSM 4017 / NBRC 107636 / OCM 62 / WeN5</strain>
    </source>
</reference>
<evidence type="ECO:0000256" key="2">
    <source>
        <dbReference type="ARBA" id="ARBA00023125"/>
    </source>
</evidence>
<accession>F7XMS3</accession>
<dbReference type="Pfam" id="PF01381">
    <property type="entry name" value="HTH_3"/>
    <property type="match status" value="1"/>
</dbReference>
<dbReference type="Gene3D" id="1.10.260.40">
    <property type="entry name" value="lambda repressor-like DNA-binding domains"/>
    <property type="match status" value="1"/>
</dbReference>
<dbReference type="HAMAP" id="MF_00584">
    <property type="entry name" value="HTH_type_cro_C1"/>
    <property type="match status" value="1"/>
</dbReference>
<evidence type="ECO:0000259" key="5">
    <source>
        <dbReference type="PROSITE" id="PS50943"/>
    </source>
</evidence>
<dbReference type="InterPro" id="IPR010982">
    <property type="entry name" value="Lambda_DNA-bd_dom_sf"/>
</dbReference>
<sequence length="329" mass="36460">MYISLIMTKEILIHQVVDVLNHAGFLVSDRCNIRPRCFDLAARQDDILLFCKVLYNIDGLNEETAREIKLLSSYLNGSPLIIGAKTRNQMLEDSVVYMRYDVPAMNVETLYDYLIEGIPPVVSAAPGGLYVSIDGDVLKQARNEISMSLGALASRLGVSRRTISKYEDGGMAASIEVVLQLEEILDVALARSIDFIKSFDDNPSSTDMDDENIQHPAPPKDSVLEILHSMGYNVLSTSQAPFKAVSKNDSNVMLTGVSEYSSAMIKRAHLMSNISTITETRSVFIINGQIKSESVESTVLIEKDELNKISGPEELVTLIENRTNYHTCE</sequence>
<dbReference type="InterPro" id="IPR020886">
    <property type="entry name" value="MTH_967-like"/>
</dbReference>
<dbReference type="InterPro" id="IPR059051">
    <property type="entry name" value="MTH_967_PDDEXK"/>
</dbReference>
<keyword evidence="2 4" id="KW-0238">DNA-binding</keyword>
<dbReference type="NCBIfam" id="NF003162">
    <property type="entry name" value="PRK04140.1"/>
    <property type="match status" value="1"/>
</dbReference>
<gene>
    <name evidence="6" type="ordered locus">Mzhil_0059</name>
</gene>
<evidence type="ECO:0000313" key="7">
    <source>
        <dbReference type="Proteomes" id="UP000006622"/>
    </source>
</evidence>
<dbReference type="SUPFAM" id="SSF47413">
    <property type="entry name" value="lambda repressor-like DNA-binding domains"/>
    <property type="match status" value="1"/>
</dbReference>
<protein>
    <recommendedName>
        <fullName evidence="4">Putative HTH-type transcriptional regulatory protein Mzhil_0059</fullName>
    </recommendedName>
</protein>
<dbReference type="GO" id="GO:0003700">
    <property type="term" value="F:DNA-binding transcription factor activity"/>
    <property type="evidence" value="ECO:0007669"/>
    <property type="project" value="UniProtKB-UniRule"/>
</dbReference>
<dbReference type="InterPro" id="IPR001387">
    <property type="entry name" value="Cro/C1-type_HTH"/>
</dbReference>
<evidence type="ECO:0000313" key="6">
    <source>
        <dbReference type="EMBL" id="AEH59940.1"/>
    </source>
</evidence>
<name>F7XMS3_METZD</name>
<dbReference type="Pfam" id="PF26553">
    <property type="entry name" value="PDDEXK_19"/>
    <property type="match status" value="1"/>
</dbReference>
<proteinExistence type="inferred from homology"/>
<dbReference type="STRING" id="679901.Mzhil_0059"/>
<keyword evidence="1 4" id="KW-0805">Transcription regulation</keyword>
<evidence type="ECO:0000256" key="1">
    <source>
        <dbReference type="ARBA" id="ARBA00023015"/>
    </source>
</evidence>
<dbReference type="EMBL" id="CP002101">
    <property type="protein sequence ID" value="AEH59940.1"/>
    <property type="molecule type" value="Genomic_DNA"/>
</dbReference>
<evidence type="ECO:0000256" key="3">
    <source>
        <dbReference type="ARBA" id="ARBA00023163"/>
    </source>
</evidence>
<keyword evidence="7" id="KW-1185">Reference proteome</keyword>
<dbReference type="PROSITE" id="PS50943">
    <property type="entry name" value="HTH_CROC1"/>
    <property type="match status" value="1"/>
</dbReference>
<dbReference type="AlphaFoldDB" id="F7XMS3"/>
<keyword evidence="3 4" id="KW-0804">Transcription</keyword>
<dbReference type="SMART" id="SM00530">
    <property type="entry name" value="HTH_XRE"/>
    <property type="match status" value="1"/>
</dbReference>
<dbReference type="HOGENOM" id="CLU_075726_0_0_2"/>
<dbReference type="KEGG" id="mzh:Mzhil_0059"/>